<proteinExistence type="inferred from homology"/>
<dbReference type="InterPro" id="IPR011989">
    <property type="entry name" value="ARM-like"/>
</dbReference>
<keyword evidence="9" id="KW-1185">Reference proteome</keyword>
<dbReference type="GO" id="GO:0048513">
    <property type="term" value="P:animal organ development"/>
    <property type="evidence" value="ECO:0007669"/>
    <property type="project" value="UniProtKB-ARBA"/>
</dbReference>
<dbReference type="InterPro" id="IPR016024">
    <property type="entry name" value="ARM-type_fold"/>
</dbReference>
<feature type="compositionally biased region" description="Basic and acidic residues" evidence="7">
    <location>
        <begin position="56"/>
        <end position="70"/>
    </location>
</feature>
<dbReference type="GO" id="GO:0098609">
    <property type="term" value="P:cell-cell adhesion"/>
    <property type="evidence" value="ECO:0007669"/>
    <property type="project" value="InterPro"/>
</dbReference>
<feature type="region of interest" description="Disordered" evidence="7">
    <location>
        <begin position="56"/>
        <end position="90"/>
    </location>
</feature>
<evidence type="ECO:0000256" key="5">
    <source>
        <dbReference type="ARBA" id="ARBA00022949"/>
    </source>
</evidence>
<dbReference type="Gene3D" id="1.25.10.10">
    <property type="entry name" value="Leucine-rich Repeat Variant"/>
    <property type="match status" value="1"/>
</dbReference>
<dbReference type="PANTHER" id="PTHR10372">
    <property type="entry name" value="PLAKOPHILLIN-RELATED"/>
    <property type="match status" value="1"/>
</dbReference>
<evidence type="ECO:0000256" key="7">
    <source>
        <dbReference type="SAM" id="MobiDB-lite"/>
    </source>
</evidence>
<organism evidence="8 9">
    <name type="scientific">Triplophysa rosa</name>
    <name type="common">Cave loach</name>
    <dbReference type="NCBI Taxonomy" id="992332"/>
    <lineage>
        <taxon>Eukaryota</taxon>
        <taxon>Metazoa</taxon>
        <taxon>Chordata</taxon>
        <taxon>Craniata</taxon>
        <taxon>Vertebrata</taxon>
        <taxon>Euteleostomi</taxon>
        <taxon>Actinopterygii</taxon>
        <taxon>Neopterygii</taxon>
        <taxon>Teleostei</taxon>
        <taxon>Ostariophysi</taxon>
        <taxon>Cypriniformes</taxon>
        <taxon>Nemacheilidae</taxon>
        <taxon>Triplophysa</taxon>
    </lineage>
</organism>
<keyword evidence="5" id="KW-0965">Cell junction</keyword>
<dbReference type="PROSITE" id="PS50176">
    <property type="entry name" value="ARM_REPEAT"/>
    <property type="match status" value="1"/>
</dbReference>
<evidence type="ECO:0000256" key="1">
    <source>
        <dbReference type="ARBA" id="ARBA00004282"/>
    </source>
</evidence>
<dbReference type="SUPFAM" id="SSF48371">
    <property type="entry name" value="ARM repeat"/>
    <property type="match status" value="1"/>
</dbReference>
<dbReference type="GO" id="GO:0005912">
    <property type="term" value="C:adherens junction"/>
    <property type="evidence" value="ECO:0007669"/>
    <property type="project" value="TreeGrafter"/>
</dbReference>
<dbReference type="InterPro" id="IPR000225">
    <property type="entry name" value="Armadillo"/>
</dbReference>
<evidence type="ECO:0000256" key="3">
    <source>
        <dbReference type="ARBA" id="ARBA00022737"/>
    </source>
</evidence>
<evidence type="ECO:0000256" key="2">
    <source>
        <dbReference type="ARBA" id="ARBA00005462"/>
    </source>
</evidence>
<comment type="caution">
    <text evidence="8">The sequence shown here is derived from an EMBL/GenBank/DDBJ whole genome shotgun (WGS) entry which is preliminary data.</text>
</comment>
<keyword evidence="3" id="KW-0677">Repeat</keyword>
<dbReference type="InterPro" id="IPR028435">
    <property type="entry name" value="Plakophilin/d_Catenin"/>
</dbReference>
<comment type="subcellular location">
    <subcellularLocation>
        <location evidence="1">Cell junction</location>
    </subcellularLocation>
</comment>
<gene>
    <name evidence="8" type="ORF">IRJ41_016931</name>
</gene>
<protein>
    <submittedName>
        <fullName evidence="8">Plakophilin-1</fullName>
    </submittedName>
</protein>
<sequence>MRNCPGLINSLMTYVQGQVERGELDDKSVENCVCILHNLSYQLDKEAPEHFSITDDETTQKQKANEDKSKNSLFSSKSTKNQKELSFPAMDTPNPEGVSLLYNRKSLQMYLFVLRLSHNEATLEACCGTLQNLAGSKNLVSTVMSQAFEKLNGLPLITSLLNSANQNLQKTAMSLLGNMSRVSNLRATMAKEVLPQVSSFLSSVTPNMVESDGTIATACRMMQTLALAEPELSKKVFNRNLIMTLSFLSEDM</sequence>
<evidence type="ECO:0000256" key="4">
    <source>
        <dbReference type="ARBA" id="ARBA00022889"/>
    </source>
</evidence>
<dbReference type="Proteomes" id="UP001059041">
    <property type="component" value="Linkage Group LG21"/>
</dbReference>
<dbReference type="AlphaFoldDB" id="A0A9W7TCU8"/>
<comment type="similarity">
    <text evidence="2">Belongs to the beta-catenin family.</text>
</comment>
<dbReference type="GO" id="GO:0005634">
    <property type="term" value="C:nucleus"/>
    <property type="evidence" value="ECO:0007669"/>
    <property type="project" value="TreeGrafter"/>
</dbReference>
<dbReference type="GO" id="GO:0005737">
    <property type="term" value="C:cytoplasm"/>
    <property type="evidence" value="ECO:0007669"/>
    <property type="project" value="TreeGrafter"/>
</dbReference>
<evidence type="ECO:0000313" key="9">
    <source>
        <dbReference type="Proteomes" id="UP001059041"/>
    </source>
</evidence>
<name>A0A9W7TCU8_TRIRA</name>
<dbReference type="PANTHER" id="PTHR10372:SF3">
    <property type="entry name" value="PLAKOPHILIN-1"/>
    <property type="match status" value="1"/>
</dbReference>
<accession>A0A9W7TCU8</accession>
<feature type="repeat" description="ARM" evidence="6">
    <location>
        <begin position="152"/>
        <end position="180"/>
    </location>
</feature>
<evidence type="ECO:0000313" key="8">
    <source>
        <dbReference type="EMBL" id="KAI7794624.1"/>
    </source>
</evidence>
<dbReference type="EMBL" id="JAFHDT010000021">
    <property type="protein sequence ID" value="KAI7794624.1"/>
    <property type="molecule type" value="Genomic_DNA"/>
</dbReference>
<keyword evidence="4" id="KW-0130">Cell adhesion</keyword>
<dbReference type="GO" id="GO:0005886">
    <property type="term" value="C:plasma membrane"/>
    <property type="evidence" value="ECO:0007669"/>
    <property type="project" value="TreeGrafter"/>
</dbReference>
<reference evidence="8" key="1">
    <citation type="submission" date="2021-02" db="EMBL/GenBank/DDBJ databases">
        <title>Comparative genomics reveals that relaxation of natural selection precedes convergent phenotypic evolution of cavefish.</title>
        <authorList>
            <person name="Peng Z."/>
        </authorList>
    </citation>
    <scope>NUCLEOTIDE SEQUENCE</scope>
    <source>
        <tissue evidence="8">Muscle</tissue>
    </source>
</reference>
<evidence type="ECO:0000256" key="6">
    <source>
        <dbReference type="PROSITE-ProRule" id="PRU00259"/>
    </source>
</evidence>